<dbReference type="KEGG" id="pfer:IRI77_32720"/>
<keyword evidence="3" id="KW-1185">Reference proteome</keyword>
<feature type="transmembrane region" description="Helical" evidence="1">
    <location>
        <begin position="94"/>
        <end position="116"/>
    </location>
</feature>
<dbReference type="Proteomes" id="UP000593892">
    <property type="component" value="Chromosome"/>
</dbReference>
<evidence type="ECO:0000313" key="2">
    <source>
        <dbReference type="EMBL" id="QOY87468.1"/>
    </source>
</evidence>
<dbReference type="EMBL" id="CP063849">
    <property type="protein sequence ID" value="QOY87468.1"/>
    <property type="molecule type" value="Genomic_DNA"/>
</dbReference>
<keyword evidence="1" id="KW-0812">Transmembrane</keyword>
<protein>
    <submittedName>
        <fullName evidence="2">DUF2721 domain-containing protein</fullName>
    </submittedName>
</protein>
<dbReference type="Pfam" id="PF11026">
    <property type="entry name" value="DUF2721"/>
    <property type="match status" value="1"/>
</dbReference>
<keyword evidence="1" id="KW-1133">Transmembrane helix</keyword>
<keyword evidence="1" id="KW-0472">Membrane</keyword>
<reference evidence="2 3" key="1">
    <citation type="submission" date="2020-10" db="EMBL/GenBank/DDBJ databases">
        <title>Complete genome sequence of Paludibaculum fermentans P105T, a facultatively anaerobic acidobacterium capable of dissimilatory Fe(III) reduction.</title>
        <authorList>
            <person name="Dedysh S.N."/>
            <person name="Beletsky A.V."/>
            <person name="Kulichevskaya I.S."/>
            <person name="Mardanov A.V."/>
            <person name="Ravin N.V."/>
        </authorList>
    </citation>
    <scope>NUCLEOTIDE SEQUENCE [LARGE SCALE GENOMIC DNA]</scope>
    <source>
        <strain evidence="2 3">P105</strain>
    </source>
</reference>
<dbReference type="AlphaFoldDB" id="A0A7S7NPM5"/>
<evidence type="ECO:0000256" key="1">
    <source>
        <dbReference type="SAM" id="Phobius"/>
    </source>
</evidence>
<dbReference type="InterPro" id="IPR021279">
    <property type="entry name" value="DUF2721"/>
</dbReference>
<name>A0A7S7NPM5_PALFE</name>
<accession>A0A7S7NPM5</accession>
<gene>
    <name evidence="2" type="ORF">IRI77_32720</name>
</gene>
<evidence type="ECO:0000313" key="3">
    <source>
        <dbReference type="Proteomes" id="UP000593892"/>
    </source>
</evidence>
<proteinExistence type="predicted"/>
<feature type="transmembrane region" description="Helical" evidence="1">
    <location>
        <begin position="12"/>
        <end position="37"/>
    </location>
</feature>
<sequence length="181" mass="20329">MWPHIQLNVTNLGTALNVLAAMITPALLLSACGTFILSTSNRLARIVDRMRSLSHQLDEMSQGMLDVALREERIEHHRGEIKLQGRRLNLIQRALTLLYLAAVNYVCTSVAIGLASTFTLVWVYWVPVVFGIGGACCMLVAAVMLALEARLAVKDLYDETEFHRRLARYYSDQQQTRLPEA</sequence>
<feature type="transmembrane region" description="Helical" evidence="1">
    <location>
        <begin position="122"/>
        <end position="147"/>
    </location>
</feature>
<dbReference type="RefSeq" id="WP_194449137.1">
    <property type="nucleotide sequence ID" value="NZ_CP063849.1"/>
</dbReference>
<organism evidence="2 3">
    <name type="scientific">Paludibaculum fermentans</name>
    <dbReference type="NCBI Taxonomy" id="1473598"/>
    <lineage>
        <taxon>Bacteria</taxon>
        <taxon>Pseudomonadati</taxon>
        <taxon>Acidobacteriota</taxon>
        <taxon>Terriglobia</taxon>
        <taxon>Bryobacterales</taxon>
        <taxon>Bryobacteraceae</taxon>
        <taxon>Paludibaculum</taxon>
    </lineage>
</organism>